<proteinExistence type="predicted"/>
<dbReference type="HOGENOM" id="CLU_1367065_0_0_1"/>
<sequence>MRFRCAIRFATGLYVADWISTLIDHSACRKRCSLENPIQRVYTNRPRYPLNFNLYTFFRNSRQEHVAQPPTRPSFKQISNKRPRETRYRASAANEEKKKRSFLAIRNLGPLGRDGGTVLSRYPGLGISSSFNFPLPRPPVGGFLAKRRISPGYGYGYTGATTTDITVWGIASSGRGSDGSHASRRILSILNTADFHWVKA</sequence>
<evidence type="ECO:0000313" key="2">
    <source>
        <dbReference type="EMBL" id="ELU36440.1"/>
    </source>
</evidence>
<keyword evidence="3" id="KW-1185">Reference proteome</keyword>
<evidence type="ECO:0000313" key="3">
    <source>
        <dbReference type="Proteomes" id="UP000011668"/>
    </source>
</evidence>
<accession>L8WEQ8</accession>
<evidence type="ECO:0000256" key="1">
    <source>
        <dbReference type="SAM" id="MobiDB-lite"/>
    </source>
</evidence>
<reference evidence="2 3" key="1">
    <citation type="journal article" date="2013" name="Nat. Commun.">
        <title>The evolution and pathogenic mechanisms of the rice sheath blight pathogen.</title>
        <authorList>
            <person name="Zheng A."/>
            <person name="Lin R."/>
            <person name="Xu L."/>
            <person name="Qin P."/>
            <person name="Tang C."/>
            <person name="Ai P."/>
            <person name="Zhang D."/>
            <person name="Liu Y."/>
            <person name="Sun Z."/>
            <person name="Feng H."/>
            <person name="Wang Y."/>
            <person name="Chen Y."/>
            <person name="Liang X."/>
            <person name="Fu R."/>
            <person name="Li Q."/>
            <person name="Zhang J."/>
            <person name="Yu X."/>
            <person name="Xie Z."/>
            <person name="Ding L."/>
            <person name="Guan P."/>
            <person name="Tang J."/>
            <person name="Liang Y."/>
            <person name="Wang S."/>
            <person name="Deng Q."/>
            <person name="Li S."/>
            <person name="Zhu J."/>
            <person name="Wang L."/>
            <person name="Liu H."/>
            <person name="Li P."/>
        </authorList>
    </citation>
    <scope>NUCLEOTIDE SEQUENCE [LARGE SCALE GENOMIC DNA]</scope>
    <source>
        <strain evidence="3">AG-1 IA</strain>
    </source>
</reference>
<dbReference type="Proteomes" id="UP000011668">
    <property type="component" value="Unassembled WGS sequence"/>
</dbReference>
<comment type="caution">
    <text evidence="2">The sequence shown here is derived from an EMBL/GenBank/DDBJ whole genome shotgun (WGS) entry which is preliminary data.</text>
</comment>
<organism evidence="2 3">
    <name type="scientific">Thanatephorus cucumeris (strain AG1-IA)</name>
    <name type="common">Rice sheath blight fungus</name>
    <name type="synonym">Rhizoctonia solani</name>
    <dbReference type="NCBI Taxonomy" id="983506"/>
    <lineage>
        <taxon>Eukaryota</taxon>
        <taxon>Fungi</taxon>
        <taxon>Dikarya</taxon>
        <taxon>Basidiomycota</taxon>
        <taxon>Agaricomycotina</taxon>
        <taxon>Agaricomycetes</taxon>
        <taxon>Cantharellales</taxon>
        <taxon>Ceratobasidiaceae</taxon>
        <taxon>Rhizoctonia</taxon>
        <taxon>Rhizoctonia solani AG-1</taxon>
    </lineage>
</organism>
<dbReference type="AlphaFoldDB" id="L8WEQ8"/>
<gene>
    <name evidence="2" type="ORF">AG1IA_09531</name>
</gene>
<protein>
    <submittedName>
        <fullName evidence="2">Uncharacterized protein</fullName>
    </submittedName>
</protein>
<dbReference type="EMBL" id="AFRT01003403">
    <property type="protein sequence ID" value="ELU36440.1"/>
    <property type="molecule type" value="Genomic_DNA"/>
</dbReference>
<name>L8WEQ8_THACA</name>
<feature type="region of interest" description="Disordered" evidence="1">
    <location>
        <begin position="64"/>
        <end position="92"/>
    </location>
</feature>
<feature type="compositionally biased region" description="Basic and acidic residues" evidence="1">
    <location>
        <begin position="82"/>
        <end position="92"/>
    </location>
</feature>